<comment type="caution">
    <text evidence="1">The sequence shown here is derived from an EMBL/GenBank/DDBJ whole genome shotgun (WGS) entry which is preliminary data.</text>
</comment>
<sequence>MANTDTPLRDKARFFRQLEAIGNLDSEDDDEEFQEAEEHHRQQLKAFQAAAQPRQPLQEMSPPEPLSSPVISQQSNTSSRGSTSAPVPAPLTELKRKEVIERTPLAEIKGPGRKDRDVAPAADISFIEDTPIPDTSSRKPLQPLTTLTRSRATPLSTKRHLLPHLTDHSPSVAAMKKRKRDPAIKLLPVHQQLFRGLRFYFIPNDDIAPARKLRIRKVQEYGATWARELQDATHVIVDKNLAWKNIEMILSSTGGSSTYTVVNEEFPLDCIRFKTLLNAAQNQYQVSGCPQRVLASTIAVQQTETTASSLHDRPLKARQTDSKKWDFAPPPGTPSRSQDCSGRQSEKIATPGSPPVIRDTSPTGQPNVAPIPPSQFIDENNQEGPGPAIERPMSTSVDELETVISQLRQFRDLPLEHDEDDLTVSADPVGSESDSEAVSGDERRRSKRLVTKAKARKDLTWEDRFVCHKGGRREGDQQNPNSRTIEVLQQMCDYYTRTNDTWRPLAYRKAITQLKRQSTKISTAEEAIRLPGVGERLADKIEEVVMTNRLKRLEHAENEPMDEVLQSFLKIYGVGSVQAGRWIAQGFRTLDDLKEKAKLSTNQRIGIDHYDDLNTRIPRAEVKLLGAVVRAEAATLDPTVQIIIGGSYRRGADDSGDVDFIVTKKGTRSTSDLISFLNELIRILEAQKFLVARLASSRDEADGSKWHGCCVLPKIKGINDHNYQKIWRRVDFLLVPETEIGAALIYFTGNDIFNRSMRLLASKKGMRLNQRGLYKDVMRGPGRVKLTEGELVEGQDEKKIFEILGVKWREPHERWC</sequence>
<dbReference type="Proteomes" id="UP000805649">
    <property type="component" value="Unassembled WGS sequence"/>
</dbReference>
<keyword evidence="2" id="KW-1185">Reference proteome</keyword>
<protein>
    <submittedName>
        <fullName evidence="1">DNA polymerase</fullName>
    </submittedName>
</protein>
<gene>
    <name evidence="1" type="ORF">CTRU02_208779</name>
</gene>
<name>A0ACC3YXE8_COLTU</name>
<organism evidence="1 2">
    <name type="scientific">Colletotrichum truncatum</name>
    <name type="common">Anthracnose fungus</name>
    <name type="synonym">Colletotrichum capsici</name>
    <dbReference type="NCBI Taxonomy" id="5467"/>
    <lineage>
        <taxon>Eukaryota</taxon>
        <taxon>Fungi</taxon>
        <taxon>Dikarya</taxon>
        <taxon>Ascomycota</taxon>
        <taxon>Pezizomycotina</taxon>
        <taxon>Sordariomycetes</taxon>
        <taxon>Hypocreomycetidae</taxon>
        <taxon>Glomerellales</taxon>
        <taxon>Glomerellaceae</taxon>
        <taxon>Colletotrichum</taxon>
        <taxon>Colletotrichum truncatum species complex</taxon>
    </lineage>
</organism>
<evidence type="ECO:0000313" key="2">
    <source>
        <dbReference type="Proteomes" id="UP000805649"/>
    </source>
</evidence>
<evidence type="ECO:0000313" key="1">
    <source>
        <dbReference type="EMBL" id="KAL0936564.1"/>
    </source>
</evidence>
<dbReference type="EMBL" id="VUJX02000005">
    <property type="protein sequence ID" value="KAL0936564.1"/>
    <property type="molecule type" value="Genomic_DNA"/>
</dbReference>
<accession>A0ACC3YXE8</accession>
<reference evidence="1 2" key="1">
    <citation type="journal article" date="2020" name="Phytopathology">
        <title>Genome Sequence Resources of Colletotrichum truncatum, C. plurivorum, C. musicola, and C. sojae: Four Species Pathogenic to Soybean (Glycine max).</title>
        <authorList>
            <person name="Rogerio F."/>
            <person name="Boufleur T.R."/>
            <person name="Ciampi-Guillardi M."/>
            <person name="Sukno S.A."/>
            <person name="Thon M.R."/>
            <person name="Massola Junior N.S."/>
            <person name="Baroncelli R."/>
        </authorList>
    </citation>
    <scope>NUCLEOTIDE SEQUENCE [LARGE SCALE GENOMIC DNA]</scope>
    <source>
        <strain evidence="1 2">CMES1059</strain>
    </source>
</reference>
<proteinExistence type="predicted"/>